<reference evidence="2 3" key="1">
    <citation type="journal article" date="2014" name="Int. J. Syst. Evol. Microbiol.">
        <title>Complete genome sequence of Corynebacterium casei LMG S-19264T (=DSM 44701T), isolated from a smear-ripened cheese.</title>
        <authorList>
            <consortium name="US DOE Joint Genome Institute (JGI-PGF)"/>
            <person name="Walter F."/>
            <person name="Albersmeier A."/>
            <person name="Kalinowski J."/>
            <person name="Ruckert C."/>
        </authorList>
    </citation>
    <scope>NUCLEOTIDE SEQUENCE [LARGE SCALE GENOMIC DNA]</scope>
    <source>
        <strain evidence="2 3">NBRC 112289</strain>
    </source>
</reference>
<protein>
    <recommendedName>
        <fullName evidence="1">Serine aminopeptidase S33 domain-containing protein</fullName>
    </recommendedName>
</protein>
<dbReference type="AlphaFoldDB" id="A0AA37UHP6"/>
<dbReference type="Gene3D" id="3.40.50.1820">
    <property type="entry name" value="alpha/beta hydrolase"/>
    <property type="match status" value="1"/>
</dbReference>
<dbReference type="EMBL" id="BSUL01000001">
    <property type="protein sequence ID" value="GMA29123.1"/>
    <property type="molecule type" value="Genomic_DNA"/>
</dbReference>
<dbReference type="Pfam" id="PF12146">
    <property type="entry name" value="Hydrolase_4"/>
    <property type="match status" value="1"/>
</dbReference>
<evidence type="ECO:0000313" key="2">
    <source>
        <dbReference type="EMBL" id="GMA29123.1"/>
    </source>
</evidence>
<gene>
    <name evidence="2" type="ORF">GCM10025874_23760</name>
</gene>
<accession>A0AA37UHP6</accession>
<evidence type="ECO:0000313" key="3">
    <source>
        <dbReference type="Proteomes" id="UP001157160"/>
    </source>
</evidence>
<keyword evidence="3" id="KW-1185">Reference proteome</keyword>
<dbReference type="RefSeq" id="WP_284232933.1">
    <property type="nucleotide sequence ID" value="NZ_BSUL01000001.1"/>
</dbReference>
<dbReference type="InterPro" id="IPR051044">
    <property type="entry name" value="MAG_DAG_Lipase"/>
</dbReference>
<evidence type="ECO:0000259" key="1">
    <source>
        <dbReference type="Pfam" id="PF12146"/>
    </source>
</evidence>
<proteinExistence type="predicted"/>
<dbReference type="SUPFAM" id="SSF53474">
    <property type="entry name" value="alpha/beta-Hydrolases"/>
    <property type="match status" value="1"/>
</dbReference>
<dbReference type="PANTHER" id="PTHR11614">
    <property type="entry name" value="PHOSPHOLIPASE-RELATED"/>
    <property type="match status" value="1"/>
</dbReference>
<dbReference type="InterPro" id="IPR022742">
    <property type="entry name" value="Hydrolase_4"/>
</dbReference>
<dbReference type="Proteomes" id="UP001157160">
    <property type="component" value="Unassembled WGS sequence"/>
</dbReference>
<organism evidence="2 3">
    <name type="scientific">Arenivirga flava</name>
    <dbReference type="NCBI Taxonomy" id="1930060"/>
    <lineage>
        <taxon>Bacteria</taxon>
        <taxon>Bacillati</taxon>
        <taxon>Actinomycetota</taxon>
        <taxon>Actinomycetes</taxon>
        <taxon>Micrococcales</taxon>
        <taxon>Microbacteriaceae</taxon>
        <taxon>Arenivirga</taxon>
    </lineage>
</organism>
<comment type="caution">
    <text evidence="2">The sequence shown here is derived from an EMBL/GenBank/DDBJ whole genome shotgun (WGS) entry which is preliminary data.</text>
</comment>
<name>A0AA37UHP6_9MICO</name>
<dbReference type="InterPro" id="IPR029058">
    <property type="entry name" value="AB_hydrolase_fold"/>
</dbReference>
<feature type="domain" description="Serine aminopeptidase S33" evidence="1">
    <location>
        <begin position="25"/>
        <end position="264"/>
    </location>
</feature>
<sequence length="284" mass="31123">MIREDATFRDGHGVTIHYSRWVPAHPRLVVQIAHGVGEHGLRYSALAERLAAGGAAVYVDDHRGHGRTGLEQHAGDHALLGRLGPGGQRAATEGIRAFTVVAKAAHPGLPVVLLGHSWGSLMAQILLDRHAADYCGAILTGSAYRMPGWMNGGDLNRPFRGGPTGYEWLNRDPDAVQRFVDDPLTFEAAIPKLFGIRDALRLLGRPSRDWTADLPMLLQVGGDDSLGGGRSVERLARAYRERSGLSDVEVHVYPGARHELFHERNRDEVVGDLLAWLERRWPVG</sequence>